<evidence type="ECO:0000313" key="2">
    <source>
        <dbReference type="EMBL" id="MDC9597611.1"/>
    </source>
</evidence>
<name>A0ABT5LT72_9GAMM</name>
<dbReference type="EMBL" id="JAQRFN010000014">
    <property type="protein sequence ID" value="MDC9597611.1"/>
    <property type="molecule type" value="Genomic_DNA"/>
</dbReference>
<evidence type="ECO:0000256" key="1">
    <source>
        <dbReference type="SAM" id="MobiDB-lite"/>
    </source>
</evidence>
<organism evidence="2 3">
    <name type="scientific">Xenorhabdus anantnagensis</name>
    <dbReference type="NCBI Taxonomy" id="3025875"/>
    <lineage>
        <taxon>Bacteria</taxon>
        <taxon>Pseudomonadati</taxon>
        <taxon>Pseudomonadota</taxon>
        <taxon>Gammaproteobacteria</taxon>
        <taxon>Enterobacterales</taxon>
        <taxon>Morganellaceae</taxon>
        <taxon>Xenorhabdus</taxon>
    </lineage>
</organism>
<comment type="caution">
    <text evidence="2">The sequence shown here is derived from an EMBL/GenBank/DDBJ whole genome shotgun (WGS) entry which is preliminary data.</text>
</comment>
<feature type="region of interest" description="Disordered" evidence="1">
    <location>
        <begin position="40"/>
        <end position="89"/>
    </location>
</feature>
<feature type="compositionally biased region" description="Low complexity" evidence="1">
    <location>
        <begin position="42"/>
        <end position="55"/>
    </location>
</feature>
<sequence>MSVKKSIAKLQKGQAFVQQGQQAAQMAQQTAGILGGLGSAGAQGASSSGSGQGLAERAASGQHAATKALQKASQMLGGGSGGSAPSGLQFTLTAGGLPPQTFVVTDFTLTEGFSQPFHLNV</sequence>
<protein>
    <submittedName>
        <fullName evidence="2">Type VI secretion system tip protein VgrG</fullName>
    </submittedName>
</protein>
<accession>A0ABT5LT72</accession>
<feature type="non-terminal residue" evidence="2">
    <location>
        <position position="121"/>
    </location>
</feature>
<dbReference type="Proteomes" id="UP001220225">
    <property type="component" value="Unassembled WGS sequence"/>
</dbReference>
<proteinExistence type="predicted"/>
<reference evidence="2 3" key="1">
    <citation type="submission" date="2023-02" db="EMBL/GenBank/DDBJ databases">
        <title>Entomopathogenic bacteria.</title>
        <authorList>
            <person name="Machado R.A."/>
        </authorList>
    </citation>
    <scope>NUCLEOTIDE SEQUENCE [LARGE SCALE GENOMIC DNA]</scope>
    <source>
        <strain evidence="2 3">XENO-2</strain>
    </source>
</reference>
<evidence type="ECO:0000313" key="3">
    <source>
        <dbReference type="Proteomes" id="UP001220225"/>
    </source>
</evidence>
<keyword evidence="3" id="KW-1185">Reference proteome</keyword>
<gene>
    <name evidence="2" type="ORF">PSI14_12295</name>
</gene>